<proteinExistence type="predicted"/>
<name>A0ACB8BJ08_9AGAM</name>
<dbReference type="EMBL" id="MU266394">
    <property type="protein sequence ID" value="KAH7925851.1"/>
    <property type="molecule type" value="Genomic_DNA"/>
</dbReference>
<gene>
    <name evidence="1" type="ORF">BV22DRAFT_1064233</name>
</gene>
<evidence type="ECO:0000313" key="1">
    <source>
        <dbReference type="EMBL" id="KAH7925851.1"/>
    </source>
</evidence>
<evidence type="ECO:0000313" key="2">
    <source>
        <dbReference type="Proteomes" id="UP000790709"/>
    </source>
</evidence>
<sequence length="382" mass="38588">MKKATRCLLFLVMASCTLLFAFAPRFQLLEGGKQELHVRALLPDQSSSPAASSSTPASASSAPASQTSSSQATSSTTPASSSQPSSTPPPSSSPPSNTATNPSSTNPAGGDSSIATTATNADGQVFTSVVAAPAPSSAAPTTTSSSSGGSGSSGLGTGSIVGLSVAGGVAVIGILSFFVWKFTRKRFSDFDDNEAIKWPELNTHGGGDVHALPTKSTGRSGFGTENDSDINLARAPSPSVTGGYAHSVAASSVPDVYGSGQDPYAVPPLPHLNPNQPYRDDPGTYGQPGYYDPYRGPVPNTFGDGFSDGHGAEAIPMTQMARTRSPGPQAAYDMQGRGSPGPQAALGYGVPMEGRTGSPAPSALGARRPSPGPQGAYGYGQR</sequence>
<reference evidence="1" key="1">
    <citation type="journal article" date="2021" name="New Phytol.">
        <title>Evolutionary innovations through gain and loss of genes in the ectomycorrhizal Boletales.</title>
        <authorList>
            <person name="Wu G."/>
            <person name="Miyauchi S."/>
            <person name="Morin E."/>
            <person name="Kuo A."/>
            <person name="Drula E."/>
            <person name="Varga T."/>
            <person name="Kohler A."/>
            <person name="Feng B."/>
            <person name="Cao Y."/>
            <person name="Lipzen A."/>
            <person name="Daum C."/>
            <person name="Hundley H."/>
            <person name="Pangilinan J."/>
            <person name="Johnson J."/>
            <person name="Barry K."/>
            <person name="LaButti K."/>
            <person name="Ng V."/>
            <person name="Ahrendt S."/>
            <person name="Min B."/>
            <person name="Choi I.G."/>
            <person name="Park H."/>
            <person name="Plett J.M."/>
            <person name="Magnuson J."/>
            <person name="Spatafora J.W."/>
            <person name="Nagy L.G."/>
            <person name="Henrissat B."/>
            <person name="Grigoriev I.V."/>
            <person name="Yang Z.L."/>
            <person name="Xu J."/>
            <person name="Martin F.M."/>
        </authorList>
    </citation>
    <scope>NUCLEOTIDE SEQUENCE</scope>
    <source>
        <strain evidence="1">KUC20120723A-06</strain>
    </source>
</reference>
<accession>A0ACB8BJ08</accession>
<keyword evidence="2" id="KW-1185">Reference proteome</keyword>
<comment type="caution">
    <text evidence="1">The sequence shown here is derived from an EMBL/GenBank/DDBJ whole genome shotgun (WGS) entry which is preliminary data.</text>
</comment>
<protein>
    <submittedName>
        <fullName evidence="1">Uncharacterized protein</fullName>
    </submittedName>
</protein>
<organism evidence="1 2">
    <name type="scientific">Leucogyrophana mollusca</name>
    <dbReference type="NCBI Taxonomy" id="85980"/>
    <lineage>
        <taxon>Eukaryota</taxon>
        <taxon>Fungi</taxon>
        <taxon>Dikarya</taxon>
        <taxon>Basidiomycota</taxon>
        <taxon>Agaricomycotina</taxon>
        <taxon>Agaricomycetes</taxon>
        <taxon>Agaricomycetidae</taxon>
        <taxon>Boletales</taxon>
        <taxon>Boletales incertae sedis</taxon>
        <taxon>Leucogyrophana</taxon>
    </lineage>
</organism>
<dbReference type="Proteomes" id="UP000790709">
    <property type="component" value="Unassembled WGS sequence"/>
</dbReference>